<evidence type="ECO:0000256" key="1">
    <source>
        <dbReference type="ARBA" id="ARBA00038101"/>
    </source>
</evidence>
<dbReference type="RefSeq" id="XP_002683596.1">
    <property type="nucleotide sequence ID" value="XM_002683550.1"/>
</dbReference>
<dbReference type="SUPFAM" id="SSF81901">
    <property type="entry name" value="HCP-like"/>
    <property type="match status" value="1"/>
</dbReference>
<dbReference type="AlphaFoldDB" id="D2UX11"/>
<reference evidence="2 3" key="1">
    <citation type="journal article" date="2010" name="Cell">
        <title>The genome of Naegleria gruberi illuminates early eukaryotic versatility.</title>
        <authorList>
            <person name="Fritz-Laylin L.K."/>
            <person name="Prochnik S.E."/>
            <person name="Ginger M.L."/>
            <person name="Dacks J.B."/>
            <person name="Carpenter M.L."/>
            <person name="Field M.C."/>
            <person name="Kuo A."/>
            <person name="Paredez A."/>
            <person name="Chapman J."/>
            <person name="Pham J."/>
            <person name="Shu S."/>
            <person name="Neupane R."/>
            <person name="Cipriano M."/>
            <person name="Mancuso J."/>
            <person name="Tu H."/>
            <person name="Salamov A."/>
            <person name="Lindquist E."/>
            <person name="Shapiro H."/>
            <person name="Lucas S."/>
            <person name="Grigoriev I.V."/>
            <person name="Cande W.Z."/>
            <person name="Fulton C."/>
            <person name="Rokhsar D.S."/>
            <person name="Dawson S.C."/>
        </authorList>
    </citation>
    <scope>NUCLEOTIDE SEQUENCE [LARGE SCALE GENOMIC DNA]</scope>
    <source>
        <strain evidence="2 3">NEG-M</strain>
    </source>
</reference>
<organism evidence="3">
    <name type="scientific">Naegleria gruberi</name>
    <name type="common">Amoeba</name>
    <dbReference type="NCBI Taxonomy" id="5762"/>
    <lineage>
        <taxon>Eukaryota</taxon>
        <taxon>Discoba</taxon>
        <taxon>Heterolobosea</taxon>
        <taxon>Tetramitia</taxon>
        <taxon>Eutetramitia</taxon>
        <taxon>Vahlkampfiidae</taxon>
        <taxon>Naegleria</taxon>
    </lineage>
</organism>
<gene>
    <name evidence="2" type="ORF">NAEGRDRAFT_61597</name>
</gene>
<name>D2UX11_NAEGR</name>
<dbReference type="PANTHER" id="PTHR11102">
    <property type="entry name" value="SEL-1-LIKE PROTEIN"/>
    <property type="match status" value="1"/>
</dbReference>
<dbReference type="SMART" id="SM00671">
    <property type="entry name" value="SEL1"/>
    <property type="match status" value="4"/>
</dbReference>
<dbReference type="Pfam" id="PF08238">
    <property type="entry name" value="Sel1"/>
    <property type="match status" value="4"/>
</dbReference>
<keyword evidence="3" id="KW-1185">Reference proteome</keyword>
<proteinExistence type="inferred from homology"/>
<dbReference type="Gene3D" id="1.25.40.10">
    <property type="entry name" value="Tetratricopeptide repeat domain"/>
    <property type="match status" value="1"/>
</dbReference>
<dbReference type="eggNOG" id="KOG1550">
    <property type="taxonomic scope" value="Eukaryota"/>
</dbReference>
<dbReference type="InParanoid" id="D2UX11"/>
<dbReference type="STRING" id="5762.D2UX11"/>
<protein>
    <submittedName>
        <fullName evidence="2">Predicted protein</fullName>
    </submittedName>
</protein>
<dbReference type="InterPro" id="IPR006597">
    <property type="entry name" value="Sel1-like"/>
</dbReference>
<dbReference type="InterPro" id="IPR050767">
    <property type="entry name" value="Sel1_AlgK"/>
</dbReference>
<dbReference type="Proteomes" id="UP000006671">
    <property type="component" value="Unassembled WGS sequence"/>
</dbReference>
<sequence>MMLTIPSGNDQKIIFILAYTSRDPINDSLELCGLTNIYVILDAPYNQGWKRNQQTALISYSSNKKFGPVLLCWYRYYAVCLFTCVERWTLKAAEKGDTTAQFNVGAFFEEGKGVQQDYVKAFEWYLKAAEKGDTDAQFVIGCIYRKGAGVEQDDVKAFEWYLRAAEKGYARAQLNIGVCFDDGIGVEQDDVKAFEWYFKAAEKGCKDGQFNLGCCYKKGEGVEMDLKLALYWLSKVVNDFEFIEPYDEFGIEPFKTCDVNNLTTNENEIPLIEQVIIRFEEKDFTISNNFSSSKYLSTMMNSHWRNFNQKYENQTILDLRSIENDIFQEETNHIQ</sequence>
<dbReference type="GeneID" id="8849514"/>
<dbReference type="InterPro" id="IPR011990">
    <property type="entry name" value="TPR-like_helical_dom_sf"/>
</dbReference>
<dbReference type="VEuPathDB" id="AmoebaDB:NAEGRDRAFT_61597"/>
<evidence type="ECO:0000313" key="2">
    <source>
        <dbReference type="EMBL" id="EFC50852.1"/>
    </source>
</evidence>
<comment type="similarity">
    <text evidence="1">Belongs to the sel-1 family.</text>
</comment>
<dbReference type="PANTHER" id="PTHR11102:SF160">
    <property type="entry name" value="ERAD-ASSOCIATED E3 UBIQUITIN-PROTEIN LIGASE COMPONENT HRD3"/>
    <property type="match status" value="1"/>
</dbReference>
<accession>D2UX11</accession>
<dbReference type="OrthoDB" id="2384430at2759"/>
<dbReference type="KEGG" id="ngr:NAEGRDRAFT_61597"/>
<evidence type="ECO:0000313" key="3">
    <source>
        <dbReference type="Proteomes" id="UP000006671"/>
    </source>
</evidence>
<dbReference type="EMBL" id="GG738845">
    <property type="protein sequence ID" value="EFC50852.1"/>
    <property type="molecule type" value="Genomic_DNA"/>
</dbReference>